<name>A0ABS2VYQ4_STRAS</name>
<feature type="domain" description="Peptidase M16 C-terminal" evidence="4">
    <location>
        <begin position="185"/>
        <end position="368"/>
    </location>
</feature>
<organism evidence="5 6">
    <name type="scientific">Streptomyces actuosus</name>
    <dbReference type="NCBI Taxonomy" id="1885"/>
    <lineage>
        <taxon>Bacteria</taxon>
        <taxon>Bacillati</taxon>
        <taxon>Actinomycetota</taxon>
        <taxon>Actinomycetes</taxon>
        <taxon>Kitasatosporales</taxon>
        <taxon>Streptomycetaceae</taxon>
        <taxon>Streptomyces</taxon>
    </lineage>
</organism>
<gene>
    <name evidence="5" type="ORF">JS756_28750</name>
</gene>
<dbReference type="Proteomes" id="UP000788262">
    <property type="component" value="Unassembled WGS sequence"/>
</dbReference>
<proteinExistence type="inferred from homology"/>
<dbReference type="Pfam" id="PF00675">
    <property type="entry name" value="Peptidase_M16"/>
    <property type="match status" value="1"/>
</dbReference>
<evidence type="ECO:0000313" key="6">
    <source>
        <dbReference type="Proteomes" id="UP000788262"/>
    </source>
</evidence>
<evidence type="ECO:0000313" key="5">
    <source>
        <dbReference type="EMBL" id="MBN0048030.1"/>
    </source>
</evidence>
<comment type="caution">
    <text evidence="5">The sequence shown here is derived from an EMBL/GenBank/DDBJ whole genome shotgun (WGS) entry which is preliminary data.</text>
</comment>
<dbReference type="InterPro" id="IPR011765">
    <property type="entry name" value="Pept_M16_N"/>
</dbReference>
<evidence type="ECO:0000256" key="2">
    <source>
        <dbReference type="SAM" id="MobiDB-lite"/>
    </source>
</evidence>
<dbReference type="InterPro" id="IPR007863">
    <property type="entry name" value="Peptidase_M16_C"/>
</dbReference>
<feature type="domain" description="Peptidase M16 N-terminal" evidence="3">
    <location>
        <begin position="27"/>
        <end position="143"/>
    </location>
</feature>
<evidence type="ECO:0000259" key="3">
    <source>
        <dbReference type="Pfam" id="PF00675"/>
    </source>
</evidence>
<sequence length="442" mass="47713">MSAPAAPARPAAGRGEQLRLRLDNGLRVVVTEDHDAPAVAVAVTYDVGFRSEPEGRSGFAHLFEHLMFEGSEHVGRGAHARLVQAAGGIFNGTTHRDHTAYYQVVPAEALERVLFLEADRMRAPRITEETLAHQIAVVREEVRRNITGRPYGGFPWVQLPPAVFTTFANTHNGYGDLADLRASRPDDFAAFFDTYYAPGNAVLTVVGAVDADRCAEAIDRHFGPLPARPVPPRTRFGEPEPTADRLDVHDVPGLPLPALALGLRLPDPVADPDGYRAATVLGALLGDGETSLLHRTVVRERRLATFVHAGAGLTGVPWEVRDPDVFVIRAMTPTEHTAEAVTDAAFEALRRLADSGPDPAALTRASARLATEQYLPLDRLGSRARAHGRFELHHGDAALADRLPGSLLRTTPRQITDAATALAGRHRRGVLLRPAPTHGGRG</sequence>
<feature type="compositionally biased region" description="Basic and acidic residues" evidence="2">
    <location>
        <begin position="235"/>
        <end position="249"/>
    </location>
</feature>
<dbReference type="RefSeq" id="WP_205386157.1">
    <property type="nucleotide sequence ID" value="NZ_JAFFZS010000032.1"/>
</dbReference>
<dbReference type="SUPFAM" id="SSF63411">
    <property type="entry name" value="LuxS/MPP-like metallohydrolase"/>
    <property type="match status" value="2"/>
</dbReference>
<evidence type="ECO:0000256" key="1">
    <source>
        <dbReference type="ARBA" id="ARBA00007261"/>
    </source>
</evidence>
<dbReference type="InterPro" id="IPR011249">
    <property type="entry name" value="Metalloenz_LuxS/M16"/>
</dbReference>
<dbReference type="PANTHER" id="PTHR11851">
    <property type="entry name" value="METALLOPROTEASE"/>
    <property type="match status" value="1"/>
</dbReference>
<protein>
    <submittedName>
        <fullName evidence="5">Insulinase family protein</fullName>
    </submittedName>
</protein>
<feature type="region of interest" description="Disordered" evidence="2">
    <location>
        <begin position="228"/>
        <end position="249"/>
    </location>
</feature>
<keyword evidence="6" id="KW-1185">Reference proteome</keyword>
<accession>A0ABS2VYQ4</accession>
<dbReference type="PANTHER" id="PTHR11851:SF49">
    <property type="entry name" value="MITOCHONDRIAL-PROCESSING PEPTIDASE SUBUNIT ALPHA"/>
    <property type="match status" value="1"/>
</dbReference>
<dbReference type="EMBL" id="JAFFZS010000032">
    <property type="protein sequence ID" value="MBN0048030.1"/>
    <property type="molecule type" value="Genomic_DNA"/>
</dbReference>
<comment type="similarity">
    <text evidence="1">Belongs to the peptidase M16 family.</text>
</comment>
<reference evidence="5 6" key="1">
    <citation type="submission" date="2021-02" db="EMBL/GenBank/DDBJ databases">
        <title>Whole genome sequencing of Streptomyces actuosus VRA1.</title>
        <authorList>
            <person name="Sen G."/>
            <person name="Sen A."/>
        </authorList>
    </citation>
    <scope>NUCLEOTIDE SEQUENCE [LARGE SCALE GENOMIC DNA]</scope>
    <source>
        <strain evidence="5 6">VRA1</strain>
    </source>
</reference>
<dbReference type="Pfam" id="PF05193">
    <property type="entry name" value="Peptidase_M16_C"/>
    <property type="match status" value="1"/>
</dbReference>
<dbReference type="Gene3D" id="3.30.830.10">
    <property type="entry name" value="Metalloenzyme, LuxS/M16 peptidase-like"/>
    <property type="match status" value="2"/>
</dbReference>
<dbReference type="InterPro" id="IPR050361">
    <property type="entry name" value="MPP/UQCRC_Complex"/>
</dbReference>
<evidence type="ECO:0000259" key="4">
    <source>
        <dbReference type="Pfam" id="PF05193"/>
    </source>
</evidence>